<evidence type="ECO:0000313" key="8">
    <source>
        <dbReference type="Proteomes" id="UP001500979"/>
    </source>
</evidence>
<feature type="domain" description="Tetrapyrrole methylase" evidence="6">
    <location>
        <begin position="16"/>
        <end position="177"/>
    </location>
</feature>
<evidence type="ECO:0000259" key="6">
    <source>
        <dbReference type="Pfam" id="PF00590"/>
    </source>
</evidence>
<dbReference type="PANTHER" id="PTHR43182:SF1">
    <property type="entry name" value="COBALT-PRECORRIN-7 C(5)-METHYLTRANSFERASE"/>
    <property type="match status" value="1"/>
</dbReference>
<keyword evidence="5" id="KW-0949">S-adenosyl-L-methionine</keyword>
<dbReference type="InterPro" id="IPR014777">
    <property type="entry name" value="4pyrrole_Mease_sub1"/>
</dbReference>
<protein>
    <submittedName>
        <fullName evidence="7">Bifunctional cobalt-precorrin-7 (C(5))-methyltransferase/cobalt-precorrin-6B (C(15))-methyltransferase</fullName>
    </submittedName>
</protein>
<dbReference type="InterPro" id="IPR000878">
    <property type="entry name" value="4pyrrol_Mease"/>
</dbReference>
<dbReference type="Pfam" id="PF00590">
    <property type="entry name" value="TP_methylase"/>
    <property type="match status" value="1"/>
</dbReference>
<dbReference type="Gene3D" id="3.40.50.150">
    <property type="entry name" value="Vaccinia Virus protein VP39"/>
    <property type="match status" value="1"/>
</dbReference>
<gene>
    <name evidence="7" type="ORF">GCM10010470_65590</name>
</gene>
<dbReference type="Gene3D" id="3.40.1010.10">
    <property type="entry name" value="Cobalt-precorrin-4 Transmethylase, Domain 1"/>
    <property type="match status" value="1"/>
</dbReference>
<evidence type="ECO:0000313" key="7">
    <source>
        <dbReference type="EMBL" id="GAA2821206.1"/>
    </source>
</evidence>
<keyword evidence="3" id="KW-0489">Methyltransferase</keyword>
<reference evidence="7 8" key="1">
    <citation type="journal article" date="2019" name="Int. J. Syst. Evol. Microbiol.">
        <title>The Global Catalogue of Microorganisms (GCM) 10K type strain sequencing project: providing services to taxonomists for standard genome sequencing and annotation.</title>
        <authorList>
            <consortium name="The Broad Institute Genomics Platform"/>
            <consortium name="The Broad Institute Genome Sequencing Center for Infectious Disease"/>
            <person name="Wu L."/>
            <person name="Ma J."/>
        </authorList>
    </citation>
    <scope>NUCLEOTIDE SEQUENCE [LARGE SCALE GENOMIC DNA]</scope>
    <source>
        <strain evidence="7 8">JCM 9383</strain>
    </source>
</reference>
<dbReference type="InterPro" id="IPR029063">
    <property type="entry name" value="SAM-dependent_MTases_sf"/>
</dbReference>
<dbReference type="Proteomes" id="UP001500979">
    <property type="component" value="Unassembled WGS sequence"/>
</dbReference>
<organism evidence="7 8">
    <name type="scientific">Saccharopolyspora taberi</name>
    <dbReference type="NCBI Taxonomy" id="60895"/>
    <lineage>
        <taxon>Bacteria</taxon>
        <taxon>Bacillati</taxon>
        <taxon>Actinomycetota</taxon>
        <taxon>Actinomycetes</taxon>
        <taxon>Pseudonocardiales</taxon>
        <taxon>Pseudonocardiaceae</taxon>
        <taxon>Saccharopolyspora</taxon>
    </lineage>
</organism>
<evidence type="ECO:0000256" key="5">
    <source>
        <dbReference type="ARBA" id="ARBA00022691"/>
    </source>
</evidence>
<sequence length="402" mass="41356">MSVTVIGIDGGPLPEGSAEALASARLVVGARRHLDAHAPEHARRLELGPFQPALNALAALSGDEHAVVFASGDPGFFGVVRTLREHGVRCGVLPGASSVQQLMARAGRSWDDVAVISPQGGDIGAALNVCRARPAVVVLSARGAGPAQLGSGLEGWRRTLIVGEDLGGPNEAVTTVDPAEAARRTWREPNVVLCLAEPDAVPRRSWFAGGEPLPPESGWALHEDEFSHRDGMLTSSEVRAVALAKLAPRPGTLVWDVGAGSGSVAVECARLGAASIAVESDEAQVVRLITNAAGHGVDVRVAEGAAPQALRELPRPDSIFVGGGGADVVTACAHAGATRVVVALAALDRVGTTRDALRNAGYEVSGVQLSASRLVELEDGAASLKPTDPVVLISGHRKGEHE</sequence>
<keyword evidence="2" id="KW-0169">Cobalamin biosynthesis</keyword>
<dbReference type="NCBIfam" id="TIGR02467">
    <property type="entry name" value="CbiE"/>
    <property type="match status" value="1"/>
</dbReference>
<evidence type="ECO:0000256" key="4">
    <source>
        <dbReference type="ARBA" id="ARBA00022679"/>
    </source>
</evidence>
<dbReference type="InterPro" id="IPR014776">
    <property type="entry name" value="4pyrrole_Mease_sub2"/>
</dbReference>
<dbReference type="InterPro" id="IPR035996">
    <property type="entry name" value="4pyrrol_Methylase_sf"/>
</dbReference>
<dbReference type="InterPro" id="IPR006365">
    <property type="entry name" value="Cbl_synth_CobL"/>
</dbReference>
<dbReference type="InterPro" id="IPR050714">
    <property type="entry name" value="Cobalamin_biosynth_MTase"/>
</dbReference>
<evidence type="ECO:0000256" key="3">
    <source>
        <dbReference type="ARBA" id="ARBA00022603"/>
    </source>
</evidence>
<dbReference type="CDD" id="cd11644">
    <property type="entry name" value="Precorrin-6Y-MT"/>
    <property type="match status" value="1"/>
</dbReference>
<proteinExistence type="predicted"/>
<evidence type="ECO:0000256" key="2">
    <source>
        <dbReference type="ARBA" id="ARBA00022573"/>
    </source>
</evidence>
<comment type="pathway">
    <text evidence="1">Cofactor biosynthesis; adenosylcobalamin biosynthesis.</text>
</comment>
<dbReference type="EMBL" id="BAAAUX010000044">
    <property type="protein sequence ID" value="GAA2821206.1"/>
    <property type="molecule type" value="Genomic_DNA"/>
</dbReference>
<dbReference type="SUPFAM" id="SSF53790">
    <property type="entry name" value="Tetrapyrrole methylase"/>
    <property type="match status" value="1"/>
</dbReference>
<keyword evidence="8" id="KW-1185">Reference proteome</keyword>
<dbReference type="SUPFAM" id="SSF53335">
    <property type="entry name" value="S-adenosyl-L-methionine-dependent methyltransferases"/>
    <property type="match status" value="1"/>
</dbReference>
<name>A0ABN3VPL9_9PSEU</name>
<dbReference type="RefSeq" id="WP_344686271.1">
    <property type="nucleotide sequence ID" value="NZ_BAAAUX010000044.1"/>
</dbReference>
<evidence type="ECO:0000256" key="1">
    <source>
        <dbReference type="ARBA" id="ARBA00004953"/>
    </source>
</evidence>
<dbReference type="PANTHER" id="PTHR43182">
    <property type="entry name" value="COBALT-PRECORRIN-6B C(15)-METHYLTRANSFERASE (DECARBOXYLATING)"/>
    <property type="match status" value="1"/>
</dbReference>
<keyword evidence="4" id="KW-0808">Transferase</keyword>
<accession>A0ABN3VPL9</accession>
<dbReference type="PIRSF" id="PIRSF036428">
    <property type="entry name" value="CobL"/>
    <property type="match status" value="1"/>
</dbReference>
<comment type="caution">
    <text evidence="7">The sequence shown here is derived from an EMBL/GenBank/DDBJ whole genome shotgun (WGS) entry which is preliminary data.</text>
</comment>
<dbReference type="InterPro" id="IPR012818">
    <property type="entry name" value="CbiE"/>
</dbReference>
<dbReference type="Gene3D" id="3.30.950.10">
    <property type="entry name" value="Methyltransferase, Cobalt-precorrin-4 Transmethylase, Domain 2"/>
    <property type="match status" value="1"/>
</dbReference>